<evidence type="ECO:0000313" key="1">
    <source>
        <dbReference type="EMBL" id="JAH52478.1"/>
    </source>
</evidence>
<proteinExistence type="predicted"/>
<dbReference type="EMBL" id="GBXM01056099">
    <property type="protein sequence ID" value="JAH52478.1"/>
    <property type="molecule type" value="Transcribed_RNA"/>
</dbReference>
<reference evidence="1" key="1">
    <citation type="submission" date="2014-11" db="EMBL/GenBank/DDBJ databases">
        <authorList>
            <person name="Amaro Gonzalez C."/>
        </authorList>
    </citation>
    <scope>NUCLEOTIDE SEQUENCE</scope>
</reference>
<reference evidence="1" key="2">
    <citation type="journal article" date="2015" name="Fish Shellfish Immunol.">
        <title>Early steps in the European eel (Anguilla anguilla)-Vibrio vulnificus interaction in the gills: Role of the RtxA13 toxin.</title>
        <authorList>
            <person name="Callol A."/>
            <person name="Pajuelo D."/>
            <person name="Ebbesson L."/>
            <person name="Teles M."/>
            <person name="MacKenzie S."/>
            <person name="Amaro C."/>
        </authorList>
    </citation>
    <scope>NUCLEOTIDE SEQUENCE</scope>
</reference>
<organism evidence="1">
    <name type="scientific">Anguilla anguilla</name>
    <name type="common">European freshwater eel</name>
    <name type="synonym">Muraena anguilla</name>
    <dbReference type="NCBI Taxonomy" id="7936"/>
    <lineage>
        <taxon>Eukaryota</taxon>
        <taxon>Metazoa</taxon>
        <taxon>Chordata</taxon>
        <taxon>Craniata</taxon>
        <taxon>Vertebrata</taxon>
        <taxon>Euteleostomi</taxon>
        <taxon>Actinopterygii</taxon>
        <taxon>Neopterygii</taxon>
        <taxon>Teleostei</taxon>
        <taxon>Anguilliformes</taxon>
        <taxon>Anguillidae</taxon>
        <taxon>Anguilla</taxon>
    </lineage>
</organism>
<sequence>MLHCFELSVVGIRLLWVQRLWLNNNTNNFGKYQTSVREVLFPN</sequence>
<accession>A0A0E9TID5</accession>
<name>A0A0E9TID5_ANGAN</name>
<protein>
    <submittedName>
        <fullName evidence="1">Uncharacterized protein</fullName>
    </submittedName>
</protein>
<dbReference type="AlphaFoldDB" id="A0A0E9TID5"/>